<dbReference type="AlphaFoldDB" id="A0A348AFD0"/>
<dbReference type="Gene3D" id="3.40.50.11540">
    <property type="entry name" value="NADH-ubiquinone oxidoreductase 51kDa subunit"/>
    <property type="match status" value="1"/>
</dbReference>
<dbReference type="PROSITE" id="PS51379">
    <property type="entry name" value="4FE4S_FER_2"/>
    <property type="match status" value="2"/>
</dbReference>
<dbReference type="EMBL" id="AP018449">
    <property type="protein sequence ID" value="BBB89778.1"/>
    <property type="molecule type" value="Genomic_DNA"/>
</dbReference>
<dbReference type="InterPro" id="IPR019575">
    <property type="entry name" value="Nuop51_4Fe4S-bd"/>
</dbReference>
<dbReference type="PANTHER" id="PTHR43578:SF3">
    <property type="entry name" value="NADH-QUINONE OXIDOREDUCTASE SUBUNIT F"/>
    <property type="match status" value="1"/>
</dbReference>
<keyword evidence="5" id="KW-0411">Iron-sulfur</keyword>
<dbReference type="SUPFAM" id="SSF140490">
    <property type="entry name" value="Nqo1C-terminal domain-like"/>
    <property type="match status" value="1"/>
</dbReference>
<dbReference type="InterPro" id="IPR037207">
    <property type="entry name" value="Nuop51_4Fe4S-bd_sf"/>
</dbReference>
<dbReference type="PROSITE" id="PS00645">
    <property type="entry name" value="COMPLEX1_51K_2"/>
    <property type="match status" value="1"/>
</dbReference>
<sequence length="623" mass="67019">MTQMAQMKNLNELRPKCLEKYNARLNKPRIVVGLGTCGIAAGGQKVMDTIKKEAAERGLDIDIDFTSCIGACFKEPVVEVSVPGSAAVVYGDIFPEKVSQLIDSHIVKNEPVTEWAIMQIAGANKSYAGIPEMNRHSYYEKQVRSVTSRLGRTNPESIEDYIATGGYEGLEKALTMDNQAIIDEIKKSGLRGRGGGGFPTGMKWQFVRNAVGDKKYIVCNADEGDPGAFMDRSVLEGDPHSVLEGMMIAGFAIGADEAVIYCRAEYPLAIRRLNLAIAQAEELGLLGDDILGTGFNFRFRIKAGAGAFVCGEETALINSIEGKRGMPRVRPPFPANKGLWDKPTNLNNVETYANVPFIIRNGGDWYASMGTEKSKGSKVFCLTGKINNTGLCEVPMGITLRDIIFGVGGGIQGGKQFKAVQSGGPSGGCLPESLLDLPVDYDSLNAAGAIMGSGGLVVMDETTCMVDVARYFLNFTQLESCGKCVPCREGTKRMLEILTRITEGKGKPEDIPTLERLGKTITKSALCGLGQTCANPVLTTLRYFRDEYEAHINEKRCPAGVCAALATFSIDPEKCVGCAACAKACPAGAITGEAKKPHEIDRNKCIKCGACVEKCKFQAIIKA</sequence>
<protein>
    <submittedName>
        <fullName evidence="7">NADP-reducing hydrogenase subunit HndC</fullName>
        <ecNumber evidence="7">1.12.1.3</ecNumber>
    </submittedName>
</protein>
<dbReference type="InterPro" id="IPR001949">
    <property type="entry name" value="NADH-UbQ_OxRdtase_51kDa_CS"/>
</dbReference>
<dbReference type="InterPro" id="IPR011538">
    <property type="entry name" value="Nuo51_FMN-bd"/>
</dbReference>
<evidence type="ECO:0000256" key="3">
    <source>
        <dbReference type="ARBA" id="ARBA00022723"/>
    </source>
</evidence>
<dbReference type="GO" id="GO:0010181">
    <property type="term" value="F:FMN binding"/>
    <property type="evidence" value="ECO:0007669"/>
    <property type="project" value="InterPro"/>
</dbReference>
<evidence type="ECO:0000313" key="8">
    <source>
        <dbReference type="Proteomes" id="UP000276437"/>
    </source>
</evidence>
<dbReference type="GO" id="GO:0050583">
    <property type="term" value="F:hydrogen dehydrogenase (NADP+) activity"/>
    <property type="evidence" value="ECO:0007669"/>
    <property type="project" value="UniProtKB-EC"/>
</dbReference>
<dbReference type="GO" id="GO:0046872">
    <property type="term" value="F:metal ion binding"/>
    <property type="evidence" value="ECO:0007669"/>
    <property type="project" value="UniProtKB-KW"/>
</dbReference>
<evidence type="ECO:0000259" key="6">
    <source>
        <dbReference type="PROSITE" id="PS51379"/>
    </source>
</evidence>
<dbReference type="InterPro" id="IPR036249">
    <property type="entry name" value="Thioredoxin-like_sf"/>
</dbReference>
<comment type="similarity">
    <text evidence="1">Belongs to the complex I 51 kDa subunit family.</text>
</comment>
<dbReference type="InterPro" id="IPR017896">
    <property type="entry name" value="4Fe4S_Fe-S-bd"/>
</dbReference>
<dbReference type="KEGG" id="mana:MAMMFC1_00412"/>
<dbReference type="Gene3D" id="3.30.70.20">
    <property type="match status" value="1"/>
</dbReference>
<dbReference type="Pfam" id="PF10589">
    <property type="entry name" value="NADH_4Fe-4S"/>
    <property type="match status" value="1"/>
</dbReference>
<name>A0A348AFD0_9FIRM</name>
<dbReference type="Gene3D" id="6.10.250.1450">
    <property type="match status" value="1"/>
</dbReference>
<dbReference type="Gene3D" id="1.20.1440.230">
    <property type="entry name" value="NADH-ubiquinone oxidoreductase 51kDa subunit, iron-sulphur binding domain"/>
    <property type="match status" value="1"/>
</dbReference>
<evidence type="ECO:0000313" key="7">
    <source>
        <dbReference type="EMBL" id="BBB89778.1"/>
    </source>
</evidence>
<keyword evidence="3" id="KW-0479">Metal-binding</keyword>
<dbReference type="CDD" id="cd02980">
    <property type="entry name" value="TRX_Fd_family"/>
    <property type="match status" value="1"/>
</dbReference>
<dbReference type="PANTHER" id="PTHR43578">
    <property type="entry name" value="NADH-QUINONE OXIDOREDUCTASE SUBUNIT F"/>
    <property type="match status" value="1"/>
</dbReference>
<dbReference type="FunFam" id="1.20.1440.230:FF:000001">
    <property type="entry name" value="Mitochondrial NADH dehydrogenase flavoprotein 1"/>
    <property type="match status" value="1"/>
</dbReference>
<dbReference type="SMART" id="SM00928">
    <property type="entry name" value="NADH_4Fe-4S"/>
    <property type="match status" value="1"/>
</dbReference>
<feature type="domain" description="4Fe-4S ferredoxin-type" evidence="6">
    <location>
        <begin position="566"/>
        <end position="595"/>
    </location>
</feature>
<dbReference type="FunFam" id="3.40.50.11540:FF:000001">
    <property type="entry name" value="NADH dehydrogenase [ubiquinone] flavoprotein 1, mitochondrial"/>
    <property type="match status" value="1"/>
</dbReference>
<proteinExistence type="inferred from homology"/>
<dbReference type="InterPro" id="IPR017900">
    <property type="entry name" value="4Fe4S_Fe_S_CS"/>
</dbReference>
<dbReference type="Gene3D" id="3.10.20.600">
    <property type="match status" value="1"/>
</dbReference>
<dbReference type="EC" id="1.12.1.3" evidence="7"/>
<dbReference type="PROSITE" id="PS00198">
    <property type="entry name" value="4FE4S_FER_1"/>
    <property type="match status" value="1"/>
</dbReference>
<evidence type="ECO:0000256" key="4">
    <source>
        <dbReference type="ARBA" id="ARBA00023004"/>
    </source>
</evidence>
<dbReference type="SUPFAM" id="SSF142984">
    <property type="entry name" value="Nqo1 middle domain-like"/>
    <property type="match status" value="1"/>
</dbReference>
<evidence type="ECO:0000256" key="2">
    <source>
        <dbReference type="ARBA" id="ARBA00022485"/>
    </source>
</evidence>
<dbReference type="Gene3D" id="3.40.30.10">
    <property type="entry name" value="Glutaredoxin"/>
    <property type="match status" value="1"/>
</dbReference>
<keyword evidence="7" id="KW-0560">Oxidoreductase</keyword>
<dbReference type="InterPro" id="IPR037225">
    <property type="entry name" value="Nuo51_FMN-bd_sf"/>
</dbReference>
<evidence type="ECO:0000256" key="5">
    <source>
        <dbReference type="ARBA" id="ARBA00023014"/>
    </source>
</evidence>
<dbReference type="SUPFAM" id="SSF54862">
    <property type="entry name" value="4Fe-4S ferredoxins"/>
    <property type="match status" value="1"/>
</dbReference>
<dbReference type="GO" id="GO:0051539">
    <property type="term" value="F:4 iron, 4 sulfur cluster binding"/>
    <property type="evidence" value="ECO:0007669"/>
    <property type="project" value="UniProtKB-KW"/>
</dbReference>
<dbReference type="SUPFAM" id="SSF52833">
    <property type="entry name" value="Thioredoxin-like"/>
    <property type="match status" value="1"/>
</dbReference>
<feature type="domain" description="4Fe-4S ferredoxin-type" evidence="6">
    <location>
        <begin position="596"/>
        <end position="623"/>
    </location>
</feature>
<dbReference type="RefSeq" id="WP_269471857.1">
    <property type="nucleotide sequence ID" value="NZ_DAINIT010000008.1"/>
</dbReference>
<gene>
    <name evidence="7" type="primary">hndC_1</name>
    <name evidence="7" type="ORF">MAMMFC1_00412</name>
</gene>
<accession>A0A348AFD0</accession>
<dbReference type="GO" id="GO:0008137">
    <property type="term" value="F:NADH dehydrogenase (ubiquinone) activity"/>
    <property type="evidence" value="ECO:0007669"/>
    <property type="project" value="InterPro"/>
</dbReference>
<reference evidence="7 8" key="1">
    <citation type="journal article" date="2018" name="Int. J. Syst. Evol. Microbiol.">
        <title>Methylomusa anaerophila gen. nov., sp. nov., an anaerobic methanol-utilizing bacterium isolated from a microbial fuel cell.</title>
        <authorList>
            <person name="Amano N."/>
            <person name="Yamamuro A."/>
            <person name="Miyahara M."/>
            <person name="Kouzuma A."/>
            <person name="Abe T."/>
            <person name="Watanabe K."/>
        </authorList>
    </citation>
    <scope>NUCLEOTIDE SEQUENCE [LARGE SCALE GENOMIC DNA]</scope>
    <source>
        <strain evidence="7 8">MMFC1</strain>
    </source>
</reference>
<dbReference type="Pfam" id="PF13237">
    <property type="entry name" value="Fer4_10"/>
    <property type="match status" value="1"/>
</dbReference>
<dbReference type="Proteomes" id="UP000276437">
    <property type="component" value="Chromosome"/>
</dbReference>
<keyword evidence="8" id="KW-1185">Reference proteome</keyword>
<keyword evidence="2" id="KW-0004">4Fe-4S</keyword>
<organism evidence="7 8">
    <name type="scientific">Methylomusa anaerophila</name>
    <dbReference type="NCBI Taxonomy" id="1930071"/>
    <lineage>
        <taxon>Bacteria</taxon>
        <taxon>Bacillati</taxon>
        <taxon>Bacillota</taxon>
        <taxon>Negativicutes</taxon>
        <taxon>Selenomonadales</taxon>
        <taxon>Sporomusaceae</taxon>
        <taxon>Methylomusa</taxon>
    </lineage>
</organism>
<evidence type="ECO:0000256" key="1">
    <source>
        <dbReference type="ARBA" id="ARBA00007523"/>
    </source>
</evidence>
<dbReference type="SUPFAM" id="SSF142019">
    <property type="entry name" value="Nqo1 FMN-binding domain-like"/>
    <property type="match status" value="1"/>
</dbReference>
<dbReference type="Pfam" id="PF01512">
    <property type="entry name" value="Complex1_51K"/>
    <property type="match status" value="1"/>
</dbReference>
<keyword evidence="4" id="KW-0408">Iron</keyword>
<dbReference type="NCBIfam" id="NF010120">
    <property type="entry name" value="PRK13596.1"/>
    <property type="match status" value="1"/>
</dbReference>